<dbReference type="InterPro" id="IPR036249">
    <property type="entry name" value="Thioredoxin-like_sf"/>
</dbReference>
<protein>
    <submittedName>
        <fullName evidence="2">Thioredoxin</fullName>
    </submittedName>
</protein>
<dbReference type="RefSeq" id="WP_126823629.1">
    <property type="nucleotide sequence ID" value="NZ_JBHLWU010000001.1"/>
</dbReference>
<evidence type="ECO:0000313" key="3">
    <source>
        <dbReference type="Proteomes" id="UP000288669"/>
    </source>
</evidence>
<dbReference type="Proteomes" id="UP000288669">
    <property type="component" value="Unassembled WGS sequence"/>
</dbReference>
<comment type="caution">
    <text evidence="2">The sequence shown here is derived from an EMBL/GenBank/DDBJ whole genome shotgun (WGS) entry which is preliminary data.</text>
</comment>
<name>A0A430AKT8_9ENTE</name>
<reference evidence="2 3" key="1">
    <citation type="submission" date="2017-05" db="EMBL/GenBank/DDBJ databases">
        <title>Vagococcus spp. assemblies.</title>
        <authorList>
            <person name="Gulvik C.A."/>
        </authorList>
    </citation>
    <scope>NUCLEOTIDE SEQUENCE [LARGE SCALE GENOMIC DNA]</scope>
    <source>
        <strain evidence="2 3">DSM 24756</strain>
    </source>
</reference>
<feature type="domain" description="Thioredoxin-like fold" evidence="1">
    <location>
        <begin position="16"/>
        <end position="171"/>
    </location>
</feature>
<gene>
    <name evidence="2" type="ORF">CBF30_05820</name>
</gene>
<dbReference type="Pfam" id="PF13462">
    <property type="entry name" value="Thioredoxin_4"/>
    <property type="match status" value="1"/>
</dbReference>
<dbReference type="EMBL" id="NGJZ01000001">
    <property type="protein sequence ID" value="RSU08740.1"/>
    <property type="molecule type" value="Genomic_DNA"/>
</dbReference>
<dbReference type="AlphaFoldDB" id="A0A430AKT8"/>
<dbReference type="OrthoDB" id="117402at2"/>
<keyword evidence="3" id="KW-1185">Reference proteome</keyword>
<accession>A0A430AKT8</accession>
<dbReference type="Gene3D" id="3.40.30.10">
    <property type="entry name" value="Glutaredoxin"/>
    <property type="match status" value="1"/>
</dbReference>
<dbReference type="InterPro" id="IPR012336">
    <property type="entry name" value="Thioredoxin-like_fold"/>
</dbReference>
<evidence type="ECO:0000259" key="1">
    <source>
        <dbReference type="Pfam" id="PF13462"/>
    </source>
</evidence>
<dbReference type="Gene3D" id="1.10.1200.90">
    <property type="entry name" value="DsbA-like domain"/>
    <property type="match status" value="1"/>
</dbReference>
<sequence>MDTSVIQPKFVTDTVGIKIGQSNAPIKLIEFINLRCPFCKKWFTESKEILDDALKKGKVQRVIKLLDKDKESLQRGNVMHHHVPAQAPDLAYVAIEKIFAVQDEWAEQSLTDVADYAENKLGLPFCEDQVLSTSIRKEAEQATIQFVPTLIIGETIFDESLSLEELVQLIEQ</sequence>
<dbReference type="SUPFAM" id="SSF52833">
    <property type="entry name" value="Thioredoxin-like"/>
    <property type="match status" value="1"/>
</dbReference>
<organism evidence="2 3">
    <name type="scientific">Vagococcus entomophilus</name>
    <dbReference type="NCBI Taxonomy" id="1160095"/>
    <lineage>
        <taxon>Bacteria</taxon>
        <taxon>Bacillati</taxon>
        <taxon>Bacillota</taxon>
        <taxon>Bacilli</taxon>
        <taxon>Lactobacillales</taxon>
        <taxon>Enterococcaceae</taxon>
        <taxon>Vagococcus</taxon>
    </lineage>
</organism>
<proteinExistence type="predicted"/>
<evidence type="ECO:0000313" key="2">
    <source>
        <dbReference type="EMBL" id="RSU08740.1"/>
    </source>
</evidence>